<dbReference type="Proteomes" id="UP000760819">
    <property type="component" value="Unassembled WGS sequence"/>
</dbReference>
<evidence type="ECO:0000313" key="2">
    <source>
        <dbReference type="Proteomes" id="UP000760819"/>
    </source>
</evidence>
<gene>
    <name evidence="1" type="ORF">KC640_03015</name>
</gene>
<organism evidence="1 2">
    <name type="scientific">Candidatus Dojkabacteria bacterium</name>
    <dbReference type="NCBI Taxonomy" id="2099670"/>
    <lineage>
        <taxon>Bacteria</taxon>
        <taxon>Candidatus Dojkabacteria</taxon>
    </lineage>
</organism>
<dbReference type="AlphaFoldDB" id="A0A955I5I4"/>
<accession>A0A955I5I4</accession>
<protein>
    <submittedName>
        <fullName evidence="1">Uncharacterized protein</fullName>
    </submittedName>
</protein>
<comment type="caution">
    <text evidence="1">The sequence shown here is derived from an EMBL/GenBank/DDBJ whole genome shotgun (WGS) entry which is preliminary data.</text>
</comment>
<name>A0A955I5I4_9BACT</name>
<dbReference type="EMBL" id="JAGQLI010000161">
    <property type="protein sequence ID" value="MCA9379375.1"/>
    <property type="molecule type" value="Genomic_DNA"/>
</dbReference>
<reference evidence="1" key="2">
    <citation type="journal article" date="2021" name="Microbiome">
        <title>Successional dynamics and alternative stable states in a saline activated sludge microbial community over 9 years.</title>
        <authorList>
            <person name="Wang Y."/>
            <person name="Ye J."/>
            <person name="Ju F."/>
            <person name="Liu L."/>
            <person name="Boyd J.A."/>
            <person name="Deng Y."/>
            <person name="Parks D.H."/>
            <person name="Jiang X."/>
            <person name="Yin X."/>
            <person name="Woodcroft B.J."/>
            <person name="Tyson G.W."/>
            <person name="Hugenholtz P."/>
            <person name="Polz M.F."/>
            <person name="Zhang T."/>
        </authorList>
    </citation>
    <scope>NUCLEOTIDE SEQUENCE</scope>
    <source>
        <strain evidence="1">HKST-UBA12</strain>
    </source>
</reference>
<reference evidence="1" key="1">
    <citation type="submission" date="2020-04" db="EMBL/GenBank/DDBJ databases">
        <authorList>
            <person name="Zhang T."/>
        </authorList>
    </citation>
    <scope>NUCLEOTIDE SEQUENCE</scope>
    <source>
        <strain evidence="1">HKST-UBA12</strain>
    </source>
</reference>
<evidence type="ECO:0000313" key="1">
    <source>
        <dbReference type="EMBL" id="MCA9379375.1"/>
    </source>
</evidence>
<proteinExistence type="predicted"/>
<sequence length="192" mass="21168">MNQEDESDKRVVWKPGNTHPVFPHISADDKEGYWIPDPGYVWVDPGNSLSVVWKPGIKHTQFPNVVASTPEGNWLPAPGYSWADPGNQSSLEVVRNTSTSASSAVPNDSTTKSSTEGCYLFQNQYLDEVTVTFTRKSDNWSTTFKLPKGAEEWECFVPGAYTFTLGSPKGSTNGEKTVRAGDNAYFPIRPAD</sequence>